<proteinExistence type="inferred from homology"/>
<reference evidence="7" key="2">
    <citation type="submission" date="2021-09" db="EMBL/GenBank/DDBJ databases">
        <authorList>
            <person name="Jia N."/>
            <person name="Wang J."/>
            <person name="Shi W."/>
            <person name="Du L."/>
            <person name="Sun Y."/>
            <person name="Zhan W."/>
            <person name="Jiang J."/>
            <person name="Wang Q."/>
            <person name="Zhang B."/>
            <person name="Ji P."/>
            <person name="Sakyi L.B."/>
            <person name="Cui X."/>
            <person name="Yuan T."/>
            <person name="Jiang B."/>
            <person name="Yang W."/>
            <person name="Lam T.T.-Y."/>
            <person name="Chang Q."/>
            <person name="Ding S."/>
            <person name="Wang X."/>
            <person name="Zhu J."/>
            <person name="Ruan X."/>
            <person name="Zhao L."/>
            <person name="Wei J."/>
            <person name="Que T."/>
            <person name="Du C."/>
            <person name="Cheng J."/>
            <person name="Dai P."/>
            <person name="Han X."/>
            <person name="Huang E."/>
            <person name="Gao Y."/>
            <person name="Liu J."/>
            <person name="Shao H."/>
            <person name="Ye R."/>
            <person name="Li L."/>
            <person name="Wei W."/>
            <person name="Wang X."/>
            <person name="Wang C."/>
            <person name="Huo Q."/>
            <person name="Li W."/>
            <person name="Guo W."/>
            <person name="Chen H."/>
            <person name="Chen S."/>
            <person name="Zhou L."/>
            <person name="Zhou L."/>
            <person name="Ni X."/>
            <person name="Tian J."/>
            <person name="Zhou Y."/>
            <person name="Sheng Y."/>
            <person name="Liu T."/>
            <person name="Pan Y."/>
            <person name="Xia L."/>
            <person name="Li J."/>
            <person name="Zhao F."/>
            <person name="Cao W."/>
        </authorList>
    </citation>
    <scope>NUCLEOTIDE SEQUENCE</scope>
    <source>
        <strain evidence="7">Rsan-2018</strain>
        <tissue evidence="7">Larvae</tissue>
    </source>
</reference>
<comment type="subcellular location">
    <subcellularLocation>
        <location evidence="1">Membrane</location>
        <topology evidence="1">Multi-pass membrane protein</topology>
    </subcellularLocation>
</comment>
<gene>
    <name evidence="7" type="ORF">HPB52_011405</name>
</gene>
<dbReference type="Pfam" id="PF03073">
    <property type="entry name" value="TspO_MBR"/>
    <property type="match status" value="1"/>
</dbReference>
<keyword evidence="4 6" id="KW-1133">Transmembrane helix</keyword>
<evidence type="ECO:0000256" key="5">
    <source>
        <dbReference type="ARBA" id="ARBA00023136"/>
    </source>
</evidence>
<dbReference type="FunFam" id="1.20.1260.100:FF:000001">
    <property type="entry name" value="translocator protein 2"/>
    <property type="match status" value="1"/>
</dbReference>
<comment type="caution">
    <text evidence="7">The sequence shown here is derived from an EMBL/GenBank/DDBJ whole genome shotgun (WGS) entry which is preliminary data.</text>
</comment>
<reference evidence="7" key="1">
    <citation type="journal article" date="2020" name="Cell">
        <title>Large-Scale Comparative Analyses of Tick Genomes Elucidate Their Genetic Diversity and Vector Capacities.</title>
        <authorList>
            <consortium name="Tick Genome and Microbiome Consortium (TIGMIC)"/>
            <person name="Jia N."/>
            <person name="Wang J."/>
            <person name="Shi W."/>
            <person name="Du L."/>
            <person name="Sun Y."/>
            <person name="Zhan W."/>
            <person name="Jiang J.F."/>
            <person name="Wang Q."/>
            <person name="Zhang B."/>
            <person name="Ji P."/>
            <person name="Bell-Sakyi L."/>
            <person name="Cui X.M."/>
            <person name="Yuan T.T."/>
            <person name="Jiang B.G."/>
            <person name="Yang W.F."/>
            <person name="Lam T.T."/>
            <person name="Chang Q.C."/>
            <person name="Ding S.J."/>
            <person name="Wang X.J."/>
            <person name="Zhu J.G."/>
            <person name="Ruan X.D."/>
            <person name="Zhao L."/>
            <person name="Wei J.T."/>
            <person name="Ye R.Z."/>
            <person name="Que T.C."/>
            <person name="Du C.H."/>
            <person name="Zhou Y.H."/>
            <person name="Cheng J.X."/>
            <person name="Dai P.F."/>
            <person name="Guo W.B."/>
            <person name="Han X.H."/>
            <person name="Huang E.J."/>
            <person name="Li L.F."/>
            <person name="Wei W."/>
            <person name="Gao Y.C."/>
            <person name="Liu J.Z."/>
            <person name="Shao H.Z."/>
            <person name="Wang X."/>
            <person name="Wang C.C."/>
            <person name="Yang T.C."/>
            <person name="Huo Q.B."/>
            <person name="Li W."/>
            <person name="Chen H.Y."/>
            <person name="Chen S.E."/>
            <person name="Zhou L.G."/>
            <person name="Ni X.B."/>
            <person name="Tian J.H."/>
            <person name="Sheng Y."/>
            <person name="Liu T."/>
            <person name="Pan Y.S."/>
            <person name="Xia L.Y."/>
            <person name="Li J."/>
            <person name="Zhao F."/>
            <person name="Cao W.C."/>
        </authorList>
    </citation>
    <scope>NUCLEOTIDE SEQUENCE</scope>
    <source>
        <strain evidence="7">Rsan-2018</strain>
    </source>
</reference>
<dbReference type="InterPro" id="IPR038330">
    <property type="entry name" value="TspO/MBR-related_sf"/>
</dbReference>
<keyword evidence="5 6" id="KW-0472">Membrane</keyword>
<feature type="transmembrane region" description="Helical" evidence="6">
    <location>
        <begin position="81"/>
        <end position="99"/>
    </location>
</feature>
<evidence type="ECO:0000256" key="2">
    <source>
        <dbReference type="ARBA" id="ARBA00007524"/>
    </source>
</evidence>
<evidence type="ECO:0000256" key="4">
    <source>
        <dbReference type="ARBA" id="ARBA00022989"/>
    </source>
</evidence>
<dbReference type="OrthoDB" id="8841220at2759"/>
<dbReference type="PANTHER" id="PTHR10057">
    <property type="entry name" value="PERIPHERAL-TYPE BENZODIAZEPINE RECEPTOR"/>
    <property type="match status" value="1"/>
</dbReference>
<keyword evidence="3 6" id="KW-0812">Transmembrane</keyword>
<organism evidence="7 8">
    <name type="scientific">Rhipicephalus sanguineus</name>
    <name type="common">Brown dog tick</name>
    <name type="synonym">Ixodes sanguineus</name>
    <dbReference type="NCBI Taxonomy" id="34632"/>
    <lineage>
        <taxon>Eukaryota</taxon>
        <taxon>Metazoa</taxon>
        <taxon>Ecdysozoa</taxon>
        <taxon>Arthropoda</taxon>
        <taxon>Chelicerata</taxon>
        <taxon>Arachnida</taxon>
        <taxon>Acari</taxon>
        <taxon>Parasitiformes</taxon>
        <taxon>Ixodida</taxon>
        <taxon>Ixodoidea</taxon>
        <taxon>Ixodidae</taxon>
        <taxon>Rhipicephalinae</taxon>
        <taxon>Rhipicephalus</taxon>
        <taxon>Rhipicephalus</taxon>
    </lineage>
</organism>
<evidence type="ECO:0008006" key="9">
    <source>
        <dbReference type="Google" id="ProtNLM"/>
    </source>
</evidence>
<feature type="transmembrane region" description="Helical" evidence="6">
    <location>
        <begin position="51"/>
        <end position="69"/>
    </location>
</feature>
<feature type="transmembrane region" description="Helical" evidence="6">
    <location>
        <begin position="6"/>
        <end position="27"/>
    </location>
</feature>
<dbReference type="GO" id="GO:0033013">
    <property type="term" value="P:tetrapyrrole metabolic process"/>
    <property type="evidence" value="ECO:0007669"/>
    <property type="project" value="UniProtKB-ARBA"/>
</dbReference>
<evidence type="ECO:0000313" key="7">
    <source>
        <dbReference type="EMBL" id="KAH7939362.1"/>
    </source>
</evidence>
<comment type="similarity">
    <text evidence="2">Belongs to the TspO/BZRP family.</text>
</comment>
<dbReference type="Proteomes" id="UP000821837">
    <property type="component" value="Chromosome 8"/>
</dbReference>
<keyword evidence="8" id="KW-1185">Reference proteome</keyword>
<feature type="transmembrane region" description="Helical" evidence="6">
    <location>
        <begin position="106"/>
        <end position="128"/>
    </location>
</feature>
<name>A0A9D4PF79_RHISA</name>
<dbReference type="CDD" id="cd15904">
    <property type="entry name" value="TSPO_MBR"/>
    <property type="match status" value="1"/>
</dbReference>
<dbReference type="OMA" id="RDSLCPE"/>
<dbReference type="PANTHER" id="PTHR10057:SF0">
    <property type="entry name" value="TRANSLOCATOR PROTEIN"/>
    <property type="match status" value="1"/>
</dbReference>
<dbReference type="VEuPathDB" id="VectorBase:RSAN_032162"/>
<dbReference type="Gene3D" id="1.20.1260.100">
    <property type="entry name" value="TspO/MBR protein"/>
    <property type="match status" value="1"/>
</dbReference>
<evidence type="ECO:0000313" key="8">
    <source>
        <dbReference type="Proteomes" id="UP000821837"/>
    </source>
</evidence>
<evidence type="ECO:0000256" key="1">
    <source>
        <dbReference type="ARBA" id="ARBA00004141"/>
    </source>
</evidence>
<dbReference type="GO" id="GO:0005741">
    <property type="term" value="C:mitochondrial outer membrane"/>
    <property type="evidence" value="ECO:0007669"/>
    <property type="project" value="TreeGrafter"/>
</dbReference>
<evidence type="ECO:0000256" key="3">
    <source>
        <dbReference type="ARBA" id="ARBA00022692"/>
    </source>
</evidence>
<protein>
    <recommendedName>
        <fullName evidence="9">Peripheral-type benzodiazepine receptor</fullName>
    </recommendedName>
</protein>
<evidence type="ECO:0000256" key="6">
    <source>
        <dbReference type="SAM" id="Phobius"/>
    </source>
</evidence>
<dbReference type="AlphaFoldDB" id="A0A9D4PF79"/>
<dbReference type="InterPro" id="IPR004307">
    <property type="entry name" value="TspO_MBR"/>
</dbReference>
<dbReference type="EMBL" id="JABSTV010001254">
    <property type="protein sequence ID" value="KAH7939362.1"/>
    <property type="molecule type" value="Genomic_DNA"/>
</dbReference>
<sequence>MEYKEATQAACWVLLPNLGGLAGLYLIKTRHDDVVKRCQLVRNFPGSTGQVMLWVAFNSAMGYAAYLVFRSGGGLQGPARPALAVFAAGLGYNWAWPPLFYSKQKFALAMVDMNLLCGTVALLAHFYLPIDERAAKIMVPCMAWTLAMATFNCRVWRWSRRRPSE</sequence>
<accession>A0A9D4PF79</accession>